<dbReference type="Proteomes" id="UP001056937">
    <property type="component" value="Chromosome 1"/>
</dbReference>
<dbReference type="EMBL" id="CP084930">
    <property type="protein sequence ID" value="USI74322.1"/>
    <property type="molecule type" value="Genomic_DNA"/>
</dbReference>
<name>A0ABY4XBI9_9SPHN</name>
<dbReference type="Pfam" id="PF00300">
    <property type="entry name" value="His_Phos_1"/>
    <property type="match status" value="1"/>
</dbReference>
<accession>A0ABY4XBI9</accession>
<evidence type="ECO:0000313" key="1">
    <source>
        <dbReference type="EMBL" id="USI74322.1"/>
    </source>
</evidence>
<dbReference type="SUPFAM" id="SSF53254">
    <property type="entry name" value="Phosphoglycerate mutase-like"/>
    <property type="match status" value="1"/>
</dbReference>
<reference evidence="1" key="1">
    <citation type="journal article" date="2022" name="Toxins">
        <title>Genomic Analysis of Sphingopyxis sp. USTB-05 for Biodegrading Cyanobacterial Hepatotoxins.</title>
        <authorList>
            <person name="Liu C."/>
            <person name="Xu Q."/>
            <person name="Zhao Z."/>
            <person name="Zhang H."/>
            <person name="Liu X."/>
            <person name="Yin C."/>
            <person name="Liu Y."/>
            <person name="Yan H."/>
        </authorList>
    </citation>
    <scope>NUCLEOTIDE SEQUENCE</scope>
    <source>
        <strain evidence="1">NBD5</strain>
    </source>
</reference>
<gene>
    <name evidence="1" type="ORF">LHA26_07705</name>
</gene>
<protein>
    <submittedName>
        <fullName evidence="1">Histidine phosphatase family protein</fullName>
    </submittedName>
</protein>
<dbReference type="RefSeq" id="WP_252168125.1">
    <property type="nucleotide sequence ID" value="NZ_CP084930.1"/>
</dbReference>
<evidence type="ECO:0000313" key="2">
    <source>
        <dbReference type="Proteomes" id="UP001056937"/>
    </source>
</evidence>
<organism evidence="1 2">
    <name type="scientific">Sphingomonas morindae</name>
    <dbReference type="NCBI Taxonomy" id="1541170"/>
    <lineage>
        <taxon>Bacteria</taxon>
        <taxon>Pseudomonadati</taxon>
        <taxon>Pseudomonadota</taxon>
        <taxon>Alphaproteobacteria</taxon>
        <taxon>Sphingomonadales</taxon>
        <taxon>Sphingomonadaceae</taxon>
        <taxon>Sphingomonas</taxon>
    </lineage>
</organism>
<proteinExistence type="predicted"/>
<keyword evidence="2" id="KW-1185">Reference proteome</keyword>
<dbReference type="SMART" id="SM00855">
    <property type="entry name" value="PGAM"/>
    <property type="match status" value="1"/>
</dbReference>
<dbReference type="InterPro" id="IPR050275">
    <property type="entry name" value="PGM_Phosphatase"/>
</dbReference>
<dbReference type="PANTHER" id="PTHR48100:SF1">
    <property type="entry name" value="HISTIDINE PHOSPHATASE FAMILY PROTEIN-RELATED"/>
    <property type="match status" value="1"/>
</dbReference>
<sequence length="182" mass="19303">MSDTLLLVRHTEVARAWAGRCYGQSDMGLSRAGARAAADLAARLAAQPIALVVHSDLRRAAALATRVARRAGVPVHADPHWRERDFGRWEGRRWTALYRETGVLMDRMLTDPHGFAPGGGETSAALAARAEAALRALQGRGTVLVVSHGGPIAAARAAHAGAPLTELARFIPALGEIVRLAL</sequence>
<dbReference type="InterPro" id="IPR013078">
    <property type="entry name" value="His_Pase_superF_clade-1"/>
</dbReference>
<dbReference type="Gene3D" id="3.40.50.1240">
    <property type="entry name" value="Phosphoglycerate mutase-like"/>
    <property type="match status" value="1"/>
</dbReference>
<dbReference type="PANTHER" id="PTHR48100">
    <property type="entry name" value="BROAD-SPECIFICITY PHOSPHATASE YOR283W-RELATED"/>
    <property type="match status" value="1"/>
</dbReference>
<dbReference type="InterPro" id="IPR029033">
    <property type="entry name" value="His_PPase_superfam"/>
</dbReference>